<sequence>MRKYFLNLIFAIWAISSISVNAELLTKESIPEKIMTEIYKRHPDALKIKAEQKKHFGQELYAIYIKEGENNLIEFYRPTGHFFVSGEKIEGFKMLPPEVEDNLKTAFTTYEIKEAILIPNPNGSGEEYDLSVDSSGNTYSVSVSGKGNIIKKVRY</sequence>
<dbReference type="EMBL" id="CADCXN010000056">
    <property type="protein sequence ID" value="CAA9890719.1"/>
    <property type="molecule type" value="Genomic_DNA"/>
</dbReference>
<gene>
    <name evidence="1" type="ORF">METHB2_280001</name>
</gene>
<evidence type="ECO:0000313" key="2">
    <source>
        <dbReference type="Proteomes" id="UP000494216"/>
    </source>
</evidence>
<dbReference type="Proteomes" id="UP000494216">
    <property type="component" value="Unassembled WGS sequence"/>
</dbReference>
<dbReference type="AlphaFoldDB" id="A0A8S0WAG2"/>
<name>A0A8S0WAG2_9GAMM</name>
<keyword evidence="2" id="KW-1185">Reference proteome</keyword>
<proteinExistence type="predicted"/>
<dbReference type="RefSeq" id="WP_174625635.1">
    <property type="nucleotide sequence ID" value="NZ_CADCXN010000056.1"/>
</dbReference>
<protein>
    <submittedName>
        <fullName evidence="1">Uncharacterized protein</fullName>
    </submittedName>
</protein>
<accession>A0A8S0WAG2</accession>
<evidence type="ECO:0000313" key="1">
    <source>
        <dbReference type="EMBL" id="CAA9890719.1"/>
    </source>
</evidence>
<reference evidence="1 2" key="1">
    <citation type="submission" date="2020-02" db="EMBL/GenBank/DDBJ databases">
        <authorList>
            <person name="Hogendoorn C."/>
        </authorList>
    </citation>
    <scope>NUCLEOTIDE SEQUENCE [LARGE SCALE GENOMIC DNA]</scope>
    <source>
        <strain evidence="1">METHB21</strain>
    </source>
</reference>
<dbReference type="Gene3D" id="3.10.450.360">
    <property type="match status" value="1"/>
</dbReference>
<dbReference type="SUPFAM" id="SSF160574">
    <property type="entry name" value="BT0923-like"/>
    <property type="match status" value="1"/>
</dbReference>
<organism evidence="1 2">
    <name type="scientific">Candidatus Methylobacter favarea</name>
    <dbReference type="NCBI Taxonomy" id="2707345"/>
    <lineage>
        <taxon>Bacteria</taxon>
        <taxon>Pseudomonadati</taxon>
        <taxon>Pseudomonadota</taxon>
        <taxon>Gammaproteobacteria</taxon>
        <taxon>Methylococcales</taxon>
        <taxon>Methylococcaceae</taxon>
        <taxon>Methylobacter</taxon>
    </lineage>
</organism>
<comment type="caution">
    <text evidence="1">The sequence shown here is derived from an EMBL/GenBank/DDBJ whole genome shotgun (WGS) entry which is preliminary data.</text>
</comment>